<keyword evidence="4" id="KW-1185">Reference proteome</keyword>
<dbReference type="KEGG" id="agv:OJF2_44710"/>
<feature type="region of interest" description="Disordered" evidence="1">
    <location>
        <begin position="399"/>
        <end position="427"/>
    </location>
</feature>
<evidence type="ECO:0000313" key="4">
    <source>
        <dbReference type="Proteomes" id="UP000324233"/>
    </source>
</evidence>
<dbReference type="Gene3D" id="3.20.20.80">
    <property type="entry name" value="Glycosidases"/>
    <property type="match status" value="1"/>
</dbReference>
<protein>
    <submittedName>
        <fullName evidence="3">Uncharacterized protein</fullName>
    </submittedName>
</protein>
<evidence type="ECO:0000256" key="2">
    <source>
        <dbReference type="SAM" id="SignalP"/>
    </source>
</evidence>
<feature type="signal peptide" evidence="2">
    <location>
        <begin position="1"/>
        <end position="22"/>
    </location>
</feature>
<evidence type="ECO:0000313" key="3">
    <source>
        <dbReference type="EMBL" id="QEH35914.1"/>
    </source>
</evidence>
<dbReference type="EMBL" id="CP042997">
    <property type="protein sequence ID" value="QEH35914.1"/>
    <property type="molecule type" value="Genomic_DNA"/>
</dbReference>
<evidence type="ECO:0000256" key="1">
    <source>
        <dbReference type="SAM" id="MobiDB-lite"/>
    </source>
</evidence>
<dbReference type="Proteomes" id="UP000324233">
    <property type="component" value="Chromosome"/>
</dbReference>
<dbReference type="AlphaFoldDB" id="A0A5B9W6Q9"/>
<feature type="chain" id="PRO_5022662617" evidence="2">
    <location>
        <begin position="23"/>
        <end position="712"/>
    </location>
</feature>
<dbReference type="RefSeq" id="WP_148595654.1">
    <property type="nucleotide sequence ID" value="NZ_CP042997.1"/>
</dbReference>
<reference evidence="3 4" key="1">
    <citation type="submission" date="2019-08" db="EMBL/GenBank/DDBJ databases">
        <title>Deep-cultivation of Planctomycetes and their phenomic and genomic characterization uncovers novel biology.</title>
        <authorList>
            <person name="Wiegand S."/>
            <person name="Jogler M."/>
            <person name="Boedeker C."/>
            <person name="Pinto D."/>
            <person name="Vollmers J."/>
            <person name="Rivas-Marin E."/>
            <person name="Kohn T."/>
            <person name="Peeters S.H."/>
            <person name="Heuer A."/>
            <person name="Rast P."/>
            <person name="Oberbeckmann S."/>
            <person name="Bunk B."/>
            <person name="Jeske O."/>
            <person name="Meyerdierks A."/>
            <person name="Storesund J.E."/>
            <person name="Kallscheuer N."/>
            <person name="Luecker S."/>
            <person name="Lage O.M."/>
            <person name="Pohl T."/>
            <person name="Merkel B.J."/>
            <person name="Hornburger P."/>
            <person name="Mueller R.-W."/>
            <person name="Bruemmer F."/>
            <person name="Labrenz M."/>
            <person name="Spormann A.M."/>
            <person name="Op den Camp H."/>
            <person name="Overmann J."/>
            <person name="Amann R."/>
            <person name="Jetten M.S.M."/>
            <person name="Mascher T."/>
            <person name="Medema M.H."/>
            <person name="Devos D.P."/>
            <person name="Kaster A.-K."/>
            <person name="Ovreas L."/>
            <person name="Rohde M."/>
            <person name="Galperin M.Y."/>
            <person name="Jogler C."/>
        </authorList>
    </citation>
    <scope>NUCLEOTIDE SEQUENCE [LARGE SCALE GENOMIC DNA]</scope>
    <source>
        <strain evidence="3 4">OJF2</strain>
    </source>
</reference>
<accession>A0A5B9W6Q9</accession>
<keyword evidence="2" id="KW-0732">Signal</keyword>
<name>A0A5B9W6Q9_9BACT</name>
<sequence length="712" mass="78488" precursor="true">MNRHGLLLGFAIGLALSAAGMAAGDDIPDLGSDTWAATDALGRSLPTAKEVGPPRPGKTVVMFYFLWLGQSGDLGPFDISRILVQDPAAMSKPTSPPWGPMLAPHHWGESIFGHYVSEDEAVLRKHAQMLANAGVDAVFFDVTNQVTYPASWKALCRVFDRARKDGVPAPKIGFLCPFGDPGKVVRELWHDLYEPGQYRDLWFEWEGRPLILADPALLGRHVQKGRNGRPDEVRQGQTHSQAFTAESPFDAVGACTPTWGDRGAGVTLTLYRAGRAGGPIASRRFEGLEDNAWSMIELDKPLPSGAYELTLSEPKGRVGWWAGGGSRTLRIRPHDEATARILKSFTFRKPQPDYFVGPTGPRQWSWLEVYPQHAFYAKEGVPEQVAVGVAENAVDGKLGVLSNPRSHGRSFHDGEEPGPEGRDGSGKNFAEQWKRAFEIDPAVVFVTGWNEWIAGRFDQTFPLAGSGPVTFCDEFDQEFSRDIEPMRGGHGDNYYYQLVANVRRFKGVREATPVASRPIAIDGRFDDWAEVKPDFRDAVGDPMHRDHAGWGKAPHYRNDTGRNDIASARVSVDPGGVSFYARAREDLSPPSDSRWMLLFVDADNDPRTGWLGYDLRVNARRTGDGKATVERNVDGAYRWETAGEAPFARGAREVELTLPPSTPGLARPPASLDFKWADNIQETGDWSDFTLNGDAAPDDRFNFRAVFPAAGR</sequence>
<dbReference type="OrthoDB" id="2502471at2"/>
<gene>
    <name evidence="3" type="ORF">OJF2_44710</name>
</gene>
<feature type="compositionally biased region" description="Basic and acidic residues" evidence="1">
    <location>
        <begin position="410"/>
        <end position="425"/>
    </location>
</feature>
<proteinExistence type="predicted"/>
<organism evidence="3 4">
    <name type="scientific">Aquisphaera giovannonii</name>
    <dbReference type="NCBI Taxonomy" id="406548"/>
    <lineage>
        <taxon>Bacteria</taxon>
        <taxon>Pseudomonadati</taxon>
        <taxon>Planctomycetota</taxon>
        <taxon>Planctomycetia</taxon>
        <taxon>Isosphaerales</taxon>
        <taxon>Isosphaeraceae</taxon>
        <taxon>Aquisphaera</taxon>
    </lineage>
</organism>